<protein>
    <submittedName>
        <fullName evidence="1">Uncharacterized protein</fullName>
    </submittedName>
</protein>
<proteinExistence type="predicted"/>
<reference evidence="1 4" key="1">
    <citation type="journal article" date="2019" name="Sci. Rep.">
        <title>Orb-weaving spider Araneus ventricosus genome elucidates the spidroin gene catalogue.</title>
        <authorList>
            <person name="Kono N."/>
            <person name="Nakamura H."/>
            <person name="Ohtoshi R."/>
            <person name="Moran D.A.P."/>
            <person name="Shinohara A."/>
            <person name="Yoshida Y."/>
            <person name="Fujiwara M."/>
            <person name="Mori M."/>
            <person name="Tomita M."/>
            <person name="Arakawa K."/>
        </authorList>
    </citation>
    <scope>NUCLEOTIDE SEQUENCE [LARGE SCALE GENOMIC DNA]</scope>
</reference>
<dbReference type="AlphaFoldDB" id="A0A4Y2DGB9"/>
<dbReference type="EMBL" id="BGPR01166432">
    <property type="protein sequence ID" value="GBM14914.1"/>
    <property type="molecule type" value="Genomic_DNA"/>
</dbReference>
<sequence>MSRFQRKRIPDLKSDYTKDTPCVWIWGALHLMSTIKRRPSGALNFEEGVEGSSVVIFVWFTVT</sequence>
<feature type="non-terminal residue" evidence="1">
    <location>
        <position position="63"/>
    </location>
</feature>
<organism evidence="1 4">
    <name type="scientific">Araneus ventricosus</name>
    <name type="common">Orbweaver spider</name>
    <name type="synonym">Epeira ventricosa</name>
    <dbReference type="NCBI Taxonomy" id="182803"/>
    <lineage>
        <taxon>Eukaryota</taxon>
        <taxon>Metazoa</taxon>
        <taxon>Ecdysozoa</taxon>
        <taxon>Arthropoda</taxon>
        <taxon>Chelicerata</taxon>
        <taxon>Arachnida</taxon>
        <taxon>Araneae</taxon>
        <taxon>Araneomorphae</taxon>
        <taxon>Entelegynae</taxon>
        <taxon>Araneoidea</taxon>
        <taxon>Araneidae</taxon>
        <taxon>Araneus</taxon>
    </lineage>
</organism>
<evidence type="ECO:0000313" key="1">
    <source>
        <dbReference type="EMBL" id="GBM14904.1"/>
    </source>
</evidence>
<name>A0A4Y2DGB9_ARAVE</name>
<dbReference type="EMBL" id="BGPR01166585">
    <property type="protein sequence ID" value="GBM15427.1"/>
    <property type="molecule type" value="Genomic_DNA"/>
</dbReference>
<evidence type="ECO:0000313" key="4">
    <source>
        <dbReference type="Proteomes" id="UP000499080"/>
    </source>
</evidence>
<dbReference type="Proteomes" id="UP000499080">
    <property type="component" value="Unassembled WGS sequence"/>
</dbReference>
<comment type="caution">
    <text evidence="1">The sequence shown here is derived from an EMBL/GenBank/DDBJ whole genome shotgun (WGS) entry which is preliminary data.</text>
</comment>
<gene>
    <name evidence="3" type="ORF">AVEN_248941_1</name>
    <name evidence="1" type="ORF">AVEN_76561_1</name>
    <name evidence="2" type="ORF">AVEN_86330_1</name>
</gene>
<keyword evidence="4" id="KW-1185">Reference proteome</keyword>
<accession>A0A4Y2DGB9</accession>
<evidence type="ECO:0000313" key="2">
    <source>
        <dbReference type="EMBL" id="GBM14914.1"/>
    </source>
</evidence>
<dbReference type="EMBL" id="BGPR01166430">
    <property type="protein sequence ID" value="GBM14904.1"/>
    <property type="molecule type" value="Genomic_DNA"/>
</dbReference>
<evidence type="ECO:0000313" key="3">
    <source>
        <dbReference type="EMBL" id="GBM15427.1"/>
    </source>
</evidence>